<reference evidence="1 2" key="1">
    <citation type="journal article" date="2003" name="Proc. Natl. Acad. Sci. U.S.A.">
        <title>The complete genome sequence of the carcinogenic bacterium Helicobacter hepaticus.</title>
        <authorList>
            <person name="Suerbaum S."/>
            <person name="Josenhans C."/>
            <person name="Sterzenbach T."/>
            <person name="Drescher B."/>
            <person name="Brandt P."/>
            <person name="Bell M."/>
            <person name="Droege M."/>
            <person name="Fartmann B."/>
            <person name="Fischer H.-P."/>
            <person name="Ge Z."/>
            <person name="Hoerster A."/>
            <person name="Holland R."/>
            <person name="Klein K."/>
            <person name="Koenig J."/>
            <person name="Macko L."/>
            <person name="Mendz G.L."/>
            <person name="Nyakatura G."/>
            <person name="Schauer D.B."/>
            <person name="Shen Z."/>
            <person name="Weber J."/>
            <person name="Frosch M."/>
            <person name="Fox J.G."/>
        </authorList>
    </citation>
    <scope>NUCLEOTIDE SEQUENCE [LARGE SCALE GENOMIC DNA]</scope>
    <source>
        <strain evidence="2">ATCC 51449 / 3B1</strain>
    </source>
</reference>
<accession>Q7VF38</accession>
<sequence length="165" mass="18208">MYKFHNFIFRFLTLYVGIFSVSQVFALSCEETLCKSLRVGVGIPLYQTFVAKDAHIGNSGGYFALSGRLVGYRILAEANGQVGIGRAEAKESYFANKDYKGKTTSSTLAGDIKLGVNVSSVSVPIFITGVYGFENFSLYTGGIFSNYKKDDKKVWQCLGIMQVQR</sequence>
<evidence type="ECO:0000313" key="2">
    <source>
        <dbReference type="Proteomes" id="UP000002495"/>
    </source>
</evidence>
<proteinExistence type="predicted"/>
<gene>
    <name evidence="1" type="ordered locus">HH_1840</name>
</gene>
<dbReference type="HOGENOM" id="CLU_1608586_0_0_7"/>
<name>Q7VF38_HELHP</name>
<dbReference type="EMBL" id="AE017125">
    <property type="protein sequence ID" value="AAP78437.1"/>
    <property type="molecule type" value="Genomic_DNA"/>
</dbReference>
<dbReference type="KEGG" id="hhe:HH_1840"/>
<dbReference type="PROSITE" id="PS51257">
    <property type="entry name" value="PROKAR_LIPOPROTEIN"/>
    <property type="match status" value="1"/>
</dbReference>
<dbReference type="AlphaFoldDB" id="Q7VF38"/>
<dbReference type="RefSeq" id="WP_011116679.1">
    <property type="nucleotide sequence ID" value="NC_004917.1"/>
</dbReference>
<evidence type="ECO:0000313" key="1">
    <source>
        <dbReference type="EMBL" id="AAP78437.1"/>
    </source>
</evidence>
<dbReference type="Proteomes" id="UP000002495">
    <property type="component" value="Chromosome"/>
</dbReference>
<dbReference type="STRING" id="235279.HH_1840"/>
<keyword evidence="2" id="KW-1185">Reference proteome</keyword>
<protein>
    <submittedName>
        <fullName evidence="1">Uncharacterized protein</fullName>
    </submittedName>
</protein>
<organism evidence="1 2">
    <name type="scientific">Helicobacter hepaticus (strain ATCC 51449 / 3B1)</name>
    <dbReference type="NCBI Taxonomy" id="235279"/>
    <lineage>
        <taxon>Bacteria</taxon>
        <taxon>Pseudomonadati</taxon>
        <taxon>Campylobacterota</taxon>
        <taxon>Epsilonproteobacteria</taxon>
        <taxon>Campylobacterales</taxon>
        <taxon>Helicobacteraceae</taxon>
        <taxon>Helicobacter</taxon>
    </lineage>
</organism>